<protein>
    <submittedName>
        <fullName evidence="6">Phosphoribosyl 1,2-cyclic phosphodiesterase</fullName>
    </submittedName>
</protein>
<evidence type="ECO:0000259" key="5">
    <source>
        <dbReference type="SMART" id="SM00849"/>
    </source>
</evidence>
<sequence>MRFASLGSGSSGNAALVEEGGTCVLIDCGFSVRETVRRLARLGRSPESIDAILVTHEHADHIGGVGVWARRYGTQVWMTPGTWGRRDLGELPRIELFSCHEPFAIGDLEIWPFPVPHDAREPSQFVIGNGAFRLGILTDAGRSTQHIEAQLEGCDALMIECNHDSGMLANGPYPPSLKARVGGEHGHLSNSQTAGVLERLNTSGLQHVVAAHLSEKNNHPDLARAAISDALCCAPEWVAVAEQDEGFGWREIV</sequence>
<organism evidence="6 7">
    <name type="scientific">Thiohalomonas denitrificans</name>
    <dbReference type="NCBI Taxonomy" id="415747"/>
    <lineage>
        <taxon>Bacteria</taxon>
        <taxon>Pseudomonadati</taxon>
        <taxon>Pseudomonadota</taxon>
        <taxon>Gammaproteobacteria</taxon>
        <taxon>Thiohalomonadales</taxon>
        <taxon>Thiohalomonadaceae</taxon>
        <taxon>Thiohalomonas</taxon>
    </lineage>
</organism>
<evidence type="ECO:0000256" key="2">
    <source>
        <dbReference type="ARBA" id="ARBA00022723"/>
    </source>
</evidence>
<evidence type="ECO:0000256" key="4">
    <source>
        <dbReference type="ARBA" id="ARBA00022833"/>
    </source>
</evidence>
<evidence type="ECO:0000313" key="7">
    <source>
        <dbReference type="Proteomes" id="UP000199648"/>
    </source>
</evidence>
<dbReference type="PANTHER" id="PTHR47619:SF1">
    <property type="entry name" value="EXODEOXYRIBONUCLEASE WALJ"/>
    <property type="match status" value="1"/>
</dbReference>
<keyword evidence="2" id="KW-0479">Metal-binding</keyword>
<dbReference type="Pfam" id="PF12706">
    <property type="entry name" value="Lactamase_B_2"/>
    <property type="match status" value="1"/>
</dbReference>
<dbReference type="GO" id="GO:0017001">
    <property type="term" value="P:antibiotic catabolic process"/>
    <property type="evidence" value="ECO:0007669"/>
    <property type="project" value="InterPro"/>
</dbReference>
<evidence type="ECO:0000313" key="6">
    <source>
        <dbReference type="EMBL" id="SCZ54793.1"/>
    </source>
</evidence>
<dbReference type="GO" id="GO:0008800">
    <property type="term" value="F:beta-lactamase activity"/>
    <property type="evidence" value="ECO:0007669"/>
    <property type="project" value="InterPro"/>
</dbReference>
<dbReference type="OrthoDB" id="9803916at2"/>
<dbReference type="SMART" id="SM00849">
    <property type="entry name" value="Lactamase_B"/>
    <property type="match status" value="1"/>
</dbReference>
<name>A0A1G5PZ25_9GAMM</name>
<dbReference type="EMBL" id="FMWD01000003">
    <property type="protein sequence ID" value="SCZ54793.1"/>
    <property type="molecule type" value="Genomic_DNA"/>
</dbReference>
<dbReference type="InterPro" id="IPR001018">
    <property type="entry name" value="Beta-lactamase_class-B_CS"/>
</dbReference>
<keyword evidence="4" id="KW-0862">Zinc</keyword>
<dbReference type="PANTHER" id="PTHR47619">
    <property type="entry name" value="METALLO-HYDROLASE YYCJ-RELATED"/>
    <property type="match status" value="1"/>
</dbReference>
<feature type="domain" description="Metallo-beta-lactamase" evidence="5">
    <location>
        <begin position="11"/>
        <end position="212"/>
    </location>
</feature>
<dbReference type="Gene3D" id="3.60.15.10">
    <property type="entry name" value="Ribonuclease Z/Hydroxyacylglutathione hydrolase-like"/>
    <property type="match status" value="1"/>
</dbReference>
<dbReference type="GO" id="GO:0008270">
    <property type="term" value="F:zinc ion binding"/>
    <property type="evidence" value="ECO:0007669"/>
    <property type="project" value="InterPro"/>
</dbReference>
<evidence type="ECO:0000256" key="3">
    <source>
        <dbReference type="ARBA" id="ARBA00022801"/>
    </source>
</evidence>
<dbReference type="InterPro" id="IPR052533">
    <property type="entry name" value="WalJ/YycJ-like"/>
</dbReference>
<dbReference type="SUPFAM" id="SSF56281">
    <property type="entry name" value="Metallo-hydrolase/oxidoreductase"/>
    <property type="match status" value="1"/>
</dbReference>
<evidence type="ECO:0000256" key="1">
    <source>
        <dbReference type="ARBA" id="ARBA00001947"/>
    </source>
</evidence>
<dbReference type="STRING" id="415747.SAMN03097708_01026"/>
<gene>
    <name evidence="6" type="ORF">SAMN03097708_01026</name>
</gene>
<dbReference type="InterPro" id="IPR036866">
    <property type="entry name" value="RibonucZ/Hydroxyglut_hydro"/>
</dbReference>
<keyword evidence="3" id="KW-0378">Hydrolase</keyword>
<reference evidence="6 7" key="1">
    <citation type="submission" date="2016-10" db="EMBL/GenBank/DDBJ databases">
        <authorList>
            <person name="de Groot N.N."/>
        </authorList>
    </citation>
    <scope>NUCLEOTIDE SEQUENCE [LARGE SCALE GENOMIC DNA]</scope>
    <source>
        <strain evidence="6 7">HLD2</strain>
    </source>
</reference>
<dbReference type="Proteomes" id="UP000199648">
    <property type="component" value="Unassembled WGS sequence"/>
</dbReference>
<dbReference type="AlphaFoldDB" id="A0A1G5PZ25"/>
<dbReference type="InterPro" id="IPR001279">
    <property type="entry name" value="Metallo-B-lactamas"/>
</dbReference>
<accession>A0A1G5PZ25</accession>
<proteinExistence type="predicted"/>
<dbReference type="PROSITE" id="PS00743">
    <property type="entry name" value="BETA_LACTAMASE_B_1"/>
    <property type="match status" value="1"/>
</dbReference>
<comment type="cofactor">
    <cofactor evidence="1">
        <name>Zn(2+)</name>
        <dbReference type="ChEBI" id="CHEBI:29105"/>
    </cofactor>
</comment>
<dbReference type="RefSeq" id="WP_092993461.1">
    <property type="nucleotide sequence ID" value="NZ_FMWD01000003.1"/>
</dbReference>
<keyword evidence="7" id="KW-1185">Reference proteome</keyword>